<dbReference type="Gene3D" id="3.30.160.40">
    <property type="entry name" value="Porphobilinogen deaminase, C-terminal domain"/>
    <property type="match status" value="1"/>
</dbReference>
<evidence type="ECO:0000256" key="1">
    <source>
        <dbReference type="ARBA" id="ARBA00002869"/>
    </source>
</evidence>
<dbReference type="GO" id="GO:0006782">
    <property type="term" value="P:protoporphyrinogen IX biosynthetic process"/>
    <property type="evidence" value="ECO:0007669"/>
    <property type="project" value="UniProtKB-UniRule"/>
</dbReference>
<accession>A0A0K2GB73</accession>
<keyword evidence="12" id="KW-1185">Reference proteome</keyword>
<dbReference type="STRING" id="42253.NITMOv2_1773"/>
<dbReference type="GO" id="GO:0004418">
    <property type="term" value="F:hydroxymethylbilane synthase activity"/>
    <property type="evidence" value="ECO:0007669"/>
    <property type="project" value="UniProtKB-UniRule"/>
</dbReference>
<dbReference type="RefSeq" id="WP_053379387.1">
    <property type="nucleotide sequence ID" value="NZ_CP011801.1"/>
</dbReference>
<dbReference type="NCBIfam" id="TIGR00212">
    <property type="entry name" value="hemC"/>
    <property type="match status" value="1"/>
</dbReference>
<dbReference type="EMBL" id="CP011801">
    <property type="protein sequence ID" value="ALA58193.1"/>
    <property type="molecule type" value="Genomic_DNA"/>
</dbReference>
<dbReference type="InterPro" id="IPR036803">
    <property type="entry name" value="Porphobilinogen_deaminase_C_sf"/>
</dbReference>
<dbReference type="InterPro" id="IPR022418">
    <property type="entry name" value="Porphobilinogen_deaminase_C"/>
</dbReference>
<dbReference type="SUPFAM" id="SSF54782">
    <property type="entry name" value="Porphobilinogen deaminase (hydroxymethylbilane synthase), C-terminal domain"/>
    <property type="match status" value="1"/>
</dbReference>
<evidence type="ECO:0000256" key="6">
    <source>
        <dbReference type="ARBA" id="ARBA00023244"/>
    </source>
</evidence>
<dbReference type="PRINTS" id="PR00151">
    <property type="entry name" value="PORPHBDMNASE"/>
</dbReference>
<organism evidence="11 12">
    <name type="scientific">Nitrospira moscoviensis</name>
    <dbReference type="NCBI Taxonomy" id="42253"/>
    <lineage>
        <taxon>Bacteria</taxon>
        <taxon>Pseudomonadati</taxon>
        <taxon>Nitrospirota</taxon>
        <taxon>Nitrospiria</taxon>
        <taxon>Nitrospirales</taxon>
        <taxon>Nitrospiraceae</taxon>
        <taxon>Nitrospira</taxon>
    </lineage>
</organism>
<dbReference type="Proteomes" id="UP000069205">
    <property type="component" value="Chromosome"/>
</dbReference>
<dbReference type="OrthoDB" id="9810298at2"/>
<evidence type="ECO:0000313" key="11">
    <source>
        <dbReference type="EMBL" id="ALA58193.1"/>
    </source>
</evidence>
<dbReference type="GO" id="GO:0005737">
    <property type="term" value="C:cytoplasm"/>
    <property type="evidence" value="ECO:0007669"/>
    <property type="project" value="UniProtKB-UniRule"/>
</dbReference>
<evidence type="ECO:0000259" key="10">
    <source>
        <dbReference type="Pfam" id="PF03900"/>
    </source>
</evidence>
<dbReference type="PANTHER" id="PTHR11557:SF0">
    <property type="entry name" value="PORPHOBILINOGEN DEAMINASE"/>
    <property type="match status" value="1"/>
</dbReference>
<dbReference type="EC" id="2.5.1.61" evidence="8"/>
<comment type="similarity">
    <text evidence="3 8">Belongs to the HMBS family.</text>
</comment>
<proteinExistence type="inferred from homology"/>
<name>A0A0K2GB73_NITMO</name>
<keyword evidence="6 8" id="KW-0627">Porphyrin biosynthesis</keyword>
<dbReference type="InterPro" id="IPR022417">
    <property type="entry name" value="Porphobilin_deaminase_N"/>
</dbReference>
<dbReference type="Gene3D" id="3.40.190.10">
    <property type="entry name" value="Periplasmic binding protein-like II"/>
    <property type="match status" value="2"/>
</dbReference>
<dbReference type="FunFam" id="3.30.160.40:FF:000002">
    <property type="entry name" value="Porphobilinogen deaminase"/>
    <property type="match status" value="1"/>
</dbReference>
<evidence type="ECO:0000313" key="12">
    <source>
        <dbReference type="Proteomes" id="UP000069205"/>
    </source>
</evidence>
<comment type="catalytic activity">
    <reaction evidence="7 8">
        <text>4 porphobilinogen + H2O = hydroxymethylbilane + 4 NH4(+)</text>
        <dbReference type="Rhea" id="RHEA:13185"/>
        <dbReference type="ChEBI" id="CHEBI:15377"/>
        <dbReference type="ChEBI" id="CHEBI:28938"/>
        <dbReference type="ChEBI" id="CHEBI:57845"/>
        <dbReference type="ChEBI" id="CHEBI:58126"/>
        <dbReference type="EC" id="2.5.1.61"/>
    </reaction>
</comment>
<dbReference type="KEGG" id="nmv:NITMOv2_1773"/>
<comment type="subunit">
    <text evidence="4 8">Monomer.</text>
</comment>
<dbReference type="FunFam" id="3.40.190.10:FF:000004">
    <property type="entry name" value="Porphobilinogen deaminase"/>
    <property type="match status" value="1"/>
</dbReference>
<comment type="cofactor">
    <cofactor evidence="8">
        <name>dipyrromethane</name>
        <dbReference type="ChEBI" id="CHEBI:60342"/>
    </cofactor>
    <text evidence="8">Binds 1 dipyrromethane group covalently.</text>
</comment>
<dbReference type="Pfam" id="PF01379">
    <property type="entry name" value="Porphobil_deam"/>
    <property type="match status" value="1"/>
</dbReference>
<comment type="pathway">
    <text evidence="2">Porphyrin-containing compound metabolism; protoporphyrin-IX biosynthesis; coproporphyrinogen-III from 5-aminolevulinate: step 2/4.</text>
</comment>
<comment type="miscellaneous">
    <text evidence="8">The porphobilinogen subunits are added to the dipyrromethane group.</text>
</comment>
<dbReference type="SUPFAM" id="SSF53850">
    <property type="entry name" value="Periplasmic binding protein-like II"/>
    <property type="match status" value="1"/>
</dbReference>
<dbReference type="CDD" id="cd13646">
    <property type="entry name" value="PBP2_EcHMBS_like"/>
    <property type="match status" value="1"/>
</dbReference>
<comment type="function">
    <text evidence="1 8">Tetrapolymerization of the monopyrrole PBG into the hydroxymethylbilane pre-uroporphyrinogen in several discrete steps.</text>
</comment>
<dbReference type="Pfam" id="PF03900">
    <property type="entry name" value="Porphobil_deamC"/>
    <property type="match status" value="1"/>
</dbReference>
<keyword evidence="5 8" id="KW-0808">Transferase</keyword>
<dbReference type="AlphaFoldDB" id="A0A0K2GB73"/>
<feature type="modified residue" description="S-(dipyrrolylmethanemethyl)cysteine" evidence="8">
    <location>
        <position position="247"/>
    </location>
</feature>
<dbReference type="HAMAP" id="MF_00260">
    <property type="entry name" value="Porphobil_deam"/>
    <property type="match status" value="1"/>
</dbReference>
<evidence type="ECO:0000256" key="2">
    <source>
        <dbReference type="ARBA" id="ARBA00004735"/>
    </source>
</evidence>
<evidence type="ECO:0000256" key="4">
    <source>
        <dbReference type="ARBA" id="ARBA00011245"/>
    </source>
</evidence>
<evidence type="ECO:0000259" key="9">
    <source>
        <dbReference type="Pfam" id="PF01379"/>
    </source>
</evidence>
<dbReference type="InterPro" id="IPR000860">
    <property type="entry name" value="HemC"/>
</dbReference>
<evidence type="ECO:0000256" key="7">
    <source>
        <dbReference type="ARBA" id="ARBA00048169"/>
    </source>
</evidence>
<evidence type="ECO:0000256" key="5">
    <source>
        <dbReference type="ARBA" id="ARBA00022679"/>
    </source>
</evidence>
<dbReference type="PROSITE" id="PS00533">
    <property type="entry name" value="PORPHOBILINOGEN_DEAM"/>
    <property type="match status" value="1"/>
</dbReference>
<evidence type="ECO:0000256" key="8">
    <source>
        <dbReference type="HAMAP-Rule" id="MF_00260"/>
    </source>
</evidence>
<gene>
    <name evidence="8 11" type="primary">hemC</name>
    <name evidence="11" type="ORF">NITMOv2_1773</name>
</gene>
<dbReference type="InterPro" id="IPR022419">
    <property type="entry name" value="Porphobilin_deaminase_cofac_BS"/>
</dbReference>
<reference evidence="11 12" key="1">
    <citation type="journal article" date="2015" name="Proc. Natl. Acad. Sci. U.S.A.">
        <title>Expanded metabolic versatility of ubiquitous nitrite-oxidizing bacteria from the genus Nitrospira.</title>
        <authorList>
            <person name="Koch H."/>
            <person name="Lucker S."/>
            <person name="Albertsen M."/>
            <person name="Kitzinger K."/>
            <person name="Herbold C."/>
            <person name="Spieck E."/>
            <person name="Nielsen P.H."/>
            <person name="Wagner M."/>
            <person name="Daims H."/>
        </authorList>
    </citation>
    <scope>NUCLEOTIDE SEQUENCE [LARGE SCALE GENOMIC DNA]</scope>
    <source>
        <strain evidence="11 12">NSP M-1</strain>
    </source>
</reference>
<dbReference type="PATRIC" id="fig|42253.5.peg.1742"/>
<protein>
    <recommendedName>
        <fullName evidence="8">Porphobilinogen deaminase</fullName>
        <shortName evidence="8">PBG</shortName>
        <ecNumber evidence="8">2.5.1.61</ecNumber>
    </recommendedName>
    <alternativeName>
        <fullName evidence="8">Hydroxymethylbilane synthase</fullName>
        <shortName evidence="8">HMBS</shortName>
    </alternativeName>
    <alternativeName>
        <fullName evidence="8">Pre-uroporphyrinogen synthase</fullName>
    </alternativeName>
</protein>
<dbReference type="PIRSF" id="PIRSF001438">
    <property type="entry name" value="4pyrrol_synth_OHMeBilane_synth"/>
    <property type="match status" value="1"/>
</dbReference>
<feature type="domain" description="Porphobilinogen deaminase N-terminal" evidence="9">
    <location>
        <begin position="11"/>
        <end position="217"/>
    </location>
</feature>
<dbReference type="PANTHER" id="PTHR11557">
    <property type="entry name" value="PORPHOBILINOGEN DEAMINASE"/>
    <property type="match status" value="1"/>
</dbReference>
<sequence>MSVPTGPRSSLVLGTRGSKLALQQSRWFQARVHEVAPDVRVTLRTIQTSGDKIVDVPLAKIGGKGLFVKEIEEALLTGEIDLAVHSMKDVPAQLPDGLEILCVPPREDPRDALISRTGRPFKDLPRGACIGTSSLRRQSQLLHARPDIAVKLLRGNLDTRLRKLRDGQFDAIVLAAAGLRRLAWAQEITEYLDPAVSLPAIGQGALGIEGRSGDTFVRSVLNRLDDPATRTTVTAERALLHRLEGGCQVPIAAHAILSGQGRLRLDGLIASVDGKTVIRDAVEGNAEEAASLGVQLAERLLSKGGDRILREIYGT</sequence>
<feature type="domain" description="Porphobilinogen deaminase C-terminal" evidence="10">
    <location>
        <begin position="232"/>
        <end position="301"/>
    </location>
</feature>
<dbReference type="FunFam" id="3.40.190.10:FF:000005">
    <property type="entry name" value="Porphobilinogen deaminase"/>
    <property type="match status" value="1"/>
</dbReference>
<evidence type="ECO:0000256" key="3">
    <source>
        <dbReference type="ARBA" id="ARBA00005638"/>
    </source>
</evidence>